<protein>
    <submittedName>
        <fullName evidence="8">Transglycosylase</fullName>
    </submittedName>
</protein>
<organism evidence="8 9">
    <name type="scientific">Mycolicibacterium elephantis DSM 44368</name>
    <dbReference type="NCBI Taxonomy" id="1335622"/>
    <lineage>
        <taxon>Bacteria</taxon>
        <taxon>Bacillati</taxon>
        <taxon>Actinomycetota</taxon>
        <taxon>Actinomycetes</taxon>
        <taxon>Mycobacteriales</taxon>
        <taxon>Mycobacteriaceae</taxon>
        <taxon>Mycolicibacterium</taxon>
    </lineage>
</organism>
<accession>A0A439DUP9</accession>
<evidence type="ECO:0000256" key="3">
    <source>
        <dbReference type="ARBA" id="ARBA00022475"/>
    </source>
</evidence>
<dbReference type="EMBL" id="ATDN01000013">
    <property type="protein sequence ID" value="RWA20392.1"/>
    <property type="molecule type" value="Genomic_DNA"/>
</dbReference>
<evidence type="ECO:0000256" key="1">
    <source>
        <dbReference type="ARBA" id="ARBA00004651"/>
    </source>
</evidence>
<keyword evidence="5 7" id="KW-1133">Transmembrane helix</keyword>
<evidence type="ECO:0000256" key="2">
    <source>
        <dbReference type="ARBA" id="ARBA00011006"/>
    </source>
</evidence>
<evidence type="ECO:0000256" key="7">
    <source>
        <dbReference type="SAM" id="Phobius"/>
    </source>
</evidence>
<sequence>MWTIIVALIVGAILGVLARLILPGKQNVGMLVTILLGAVGALLGAWISNAAFGTGDKMFSPIPFVIGLVVAVILIGIYVAITGRRGAGTPRT</sequence>
<keyword evidence="6 7" id="KW-0472">Membrane</keyword>
<evidence type="ECO:0000256" key="5">
    <source>
        <dbReference type="ARBA" id="ARBA00022989"/>
    </source>
</evidence>
<evidence type="ECO:0000256" key="4">
    <source>
        <dbReference type="ARBA" id="ARBA00022692"/>
    </source>
</evidence>
<reference evidence="8 9" key="1">
    <citation type="submission" date="2013-06" db="EMBL/GenBank/DDBJ databases">
        <title>The draft sequence of the Mycobacterium elephantis genome.</title>
        <authorList>
            <person name="Pettersson F.B."/>
            <person name="Das S."/>
            <person name="Dasgupta S."/>
            <person name="Bhattacharya A."/>
            <person name="Kirsebom L.A."/>
        </authorList>
    </citation>
    <scope>NUCLEOTIDE SEQUENCE [LARGE SCALE GENOMIC DNA]</scope>
    <source>
        <strain evidence="8 9">DSM 44368</strain>
    </source>
</reference>
<name>A0A439DUP9_9MYCO</name>
<comment type="similarity">
    <text evidence="2">Belongs to the UPF0410 family.</text>
</comment>
<keyword evidence="3" id="KW-1003">Cell membrane</keyword>
<keyword evidence="4 7" id="KW-0812">Transmembrane</keyword>
<dbReference type="PANTHER" id="PTHR33884:SF3">
    <property type="entry name" value="UPF0410 PROTEIN YMGE"/>
    <property type="match status" value="1"/>
</dbReference>
<comment type="subcellular location">
    <subcellularLocation>
        <location evidence="1">Cell membrane</location>
        <topology evidence="1">Multi-pass membrane protein</topology>
    </subcellularLocation>
</comment>
<dbReference type="AlphaFoldDB" id="A0A439DUP9"/>
<keyword evidence="9" id="KW-1185">Reference proteome</keyword>
<proteinExistence type="inferred from homology"/>
<feature type="transmembrane region" description="Helical" evidence="7">
    <location>
        <begin position="59"/>
        <end position="81"/>
    </location>
</feature>
<dbReference type="Proteomes" id="UP000287177">
    <property type="component" value="Unassembled WGS sequence"/>
</dbReference>
<evidence type="ECO:0000313" key="8">
    <source>
        <dbReference type="EMBL" id="RWA20392.1"/>
    </source>
</evidence>
<dbReference type="RefSeq" id="WP_128108545.1">
    <property type="nucleotide sequence ID" value="NZ_ATDN01000013.1"/>
</dbReference>
<dbReference type="GO" id="GO:0005886">
    <property type="term" value="C:plasma membrane"/>
    <property type="evidence" value="ECO:0007669"/>
    <property type="project" value="UniProtKB-SubCell"/>
</dbReference>
<dbReference type="PANTHER" id="PTHR33884">
    <property type="entry name" value="UPF0410 PROTEIN YMGE"/>
    <property type="match status" value="1"/>
</dbReference>
<dbReference type="InterPro" id="IPR007341">
    <property type="entry name" value="Transgly_assoc"/>
</dbReference>
<evidence type="ECO:0000313" key="9">
    <source>
        <dbReference type="Proteomes" id="UP000287177"/>
    </source>
</evidence>
<gene>
    <name evidence="8" type="ORF">MELE44368_18005</name>
</gene>
<comment type="caution">
    <text evidence="8">The sequence shown here is derived from an EMBL/GenBank/DDBJ whole genome shotgun (WGS) entry which is preliminary data.</text>
</comment>
<feature type="transmembrane region" description="Helical" evidence="7">
    <location>
        <begin position="28"/>
        <end position="47"/>
    </location>
</feature>
<evidence type="ECO:0000256" key="6">
    <source>
        <dbReference type="ARBA" id="ARBA00023136"/>
    </source>
</evidence>